<gene>
    <name evidence="2" type="ORF">Rsub_10933</name>
</gene>
<evidence type="ECO:0000313" key="2">
    <source>
        <dbReference type="EMBL" id="GBF98270.1"/>
    </source>
</evidence>
<dbReference type="FunCoup" id="A0A2V0PK36">
    <property type="interactions" value="227"/>
</dbReference>
<dbReference type="SMART" id="SM00450">
    <property type="entry name" value="RHOD"/>
    <property type="match status" value="1"/>
</dbReference>
<dbReference type="Gene3D" id="3.40.250.10">
    <property type="entry name" value="Rhodanese-like domain"/>
    <property type="match status" value="1"/>
</dbReference>
<protein>
    <recommendedName>
        <fullName evidence="1">Rhodanese domain-containing protein</fullName>
    </recommendedName>
</protein>
<sequence>MEPRMVTCEVVKQILDGPLAASTVVVDVRDDDFADGHIPGAVNWVVDNFNDDAGIDELVETHLEGKERVVVHCMLSQQRGPFAARRLAMRLQQLGRPLPNVLVMQGGFQRWRRLGFPKQA</sequence>
<organism evidence="2 3">
    <name type="scientific">Raphidocelis subcapitata</name>
    <dbReference type="NCBI Taxonomy" id="307507"/>
    <lineage>
        <taxon>Eukaryota</taxon>
        <taxon>Viridiplantae</taxon>
        <taxon>Chlorophyta</taxon>
        <taxon>core chlorophytes</taxon>
        <taxon>Chlorophyceae</taxon>
        <taxon>CS clade</taxon>
        <taxon>Sphaeropleales</taxon>
        <taxon>Selenastraceae</taxon>
        <taxon>Raphidocelis</taxon>
    </lineage>
</organism>
<dbReference type="Pfam" id="PF00581">
    <property type="entry name" value="Rhodanese"/>
    <property type="match status" value="1"/>
</dbReference>
<dbReference type="Proteomes" id="UP000247498">
    <property type="component" value="Unassembled WGS sequence"/>
</dbReference>
<feature type="domain" description="Rhodanese" evidence="1">
    <location>
        <begin position="19"/>
        <end position="120"/>
    </location>
</feature>
<name>A0A2V0PK36_9CHLO</name>
<dbReference type="InParanoid" id="A0A2V0PK36"/>
<dbReference type="GO" id="GO:0005737">
    <property type="term" value="C:cytoplasm"/>
    <property type="evidence" value="ECO:0007669"/>
    <property type="project" value="TreeGrafter"/>
</dbReference>
<keyword evidence="3" id="KW-1185">Reference proteome</keyword>
<dbReference type="InterPro" id="IPR036873">
    <property type="entry name" value="Rhodanese-like_dom_sf"/>
</dbReference>
<evidence type="ECO:0000259" key="1">
    <source>
        <dbReference type="PROSITE" id="PS50206"/>
    </source>
</evidence>
<comment type="caution">
    <text evidence="2">The sequence shown here is derived from an EMBL/GenBank/DDBJ whole genome shotgun (WGS) entry which is preliminary data.</text>
</comment>
<proteinExistence type="predicted"/>
<dbReference type="EMBL" id="BDRX01000120">
    <property type="protein sequence ID" value="GBF98270.1"/>
    <property type="molecule type" value="Genomic_DNA"/>
</dbReference>
<dbReference type="GO" id="GO:0005634">
    <property type="term" value="C:nucleus"/>
    <property type="evidence" value="ECO:0007669"/>
    <property type="project" value="TreeGrafter"/>
</dbReference>
<accession>A0A2V0PK36</accession>
<dbReference type="SUPFAM" id="SSF52821">
    <property type="entry name" value="Rhodanese/Cell cycle control phosphatase"/>
    <property type="match status" value="1"/>
</dbReference>
<dbReference type="GO" id="GO:0004725">
    <property type="term" value="F:protein tyrosine phosphatase activity"/>
    <property type="evidence" value="ECO:0007669"/>
    <property type="project" value="TreeGrafter"/>
</dbReference>
<dbReference type="OrthoDB" id="102559at2759"/>
<dbReference type="PANTHER" id="PTHR10828:SF38">
    <property type="entry name" value="ARSENICAL-RESISTANCE PROTEIN 2-RELATED"/>
    <property type="match status" value="1"/>
</dbReference>
<dbReference type="STRING" id="307507.A0A2V0PK36"/>
<dbReference type="PROSITE" id="PS50206">
    <property type="entry name" value="RHODANESE_3"/>
    <property type="match status" value="1"/>
</dbReference>
<dbReference type="InterPro" id="IPR001763">
    <property type="entry name" value="Rhodanese-like_dom"/>
</dbReference>
<reference evidence="2 3" key="1">
    <citation type="journal article" date="2018" name="Sci. Rep.">
        <title>Raphidocelis subcapitata (=Pseudokirchneriella subcapitata) provides an insight into genome evolution and environmental adaptations in the Sphaeropleales.</title>
        <authorList>
            <person name="Suzuki S."/>
            <person name="Yamaguchi H."/>
            <person name="Nakajima N."/>
            <person name="Kawachi M."/>
        </authorList>
    </citation>
    <scope>NUCLEOTIDE SEQUENCE [LARGE SCALE GENOMIC DNA]</scope>
    <source>
        <strain evidence="2 3">NIES-35</strain>
    </source>
</reference>
<evidence type="ECO:0000313" key="3">
    <source>
        <dbReference type="Proteomes" id="UP000247498"/>
    </source>
</evidence>
<dbReference type="AlphaFoldDB" id="A0A2V0PK36"/>
<dbReference type="PANTHER" id="PTHR10828">
    <property type="entry name" value="M-PHASE INDUCER PHOSPHATASE DUAL SPECIFICITY PHOSPHATASE CDC25"/>
    <property type="match status" value="1"/>
</dbReference>